<name>A0A7J0BK64_9BACT</name>
<feature type="transmembrane region" description="Helical" evidence="1">
    <location>
        <begin position="16"/>
        <end position="39"/>
    </location>
</feature>
<evidence type="ECO:0000313" key="2">
    <source>
        <dbReference type="EMBL" id="GFM33968.1"/>
    </source>
</evidence>
<dbReference type="RefSeq" id="WP_269891400.1">
    <property type="nucleotide sequence ID" value="NZ_BLVO01000013.1"/>
</dbReference>
<keyword evidence="1" id="KW-0812">Transmembrane</keyword>
<evidence type="ECO:0000313" key="3">
    <source>
        <dbReference type="Proteomes" id="UP000503840"/>
    </source>
</evidence>
<accession>A0A7J0BK64</accession>
<keyword evidence="1" id="KW-0472">Membrane</keyword>
<protein>
    <submittedName>
        <fullName evidence="2">Uncharacterized protein</fullName>
    </submittedName>
</protein>
<sequence>MRHTTGNTFAAIADSLMQAVVVLVVVVNVVVNVVVLHGVGASAM</sequence>
<dbReference type="AlphaFoldDB" id="A0A7J0BK64"/>
<proteinExistence type="predicted"/>
<keyword evidence="1" id="KW-1133">Transmembrane helix</keyword>
<keyword evidence="3" id="KW-1185">Reference proteome</keyword>
<dbReference type="EMBL" id="BLVO01000013">
    <property type="protein sequence ID" value="GFM33968.1"/>
    <property type="molecule type" value="Genomic_DNA"/>
</dbReference>
<evidence type="ECO:0000256" key="1">
    <source>
        <dbReference type="SAM" id="Phobius"/>
    </source>
</evidence>
<dbReference type="Proteomes" id="UP000503840">
    <property type="component" value="Unassembled WGS sequence"/>
</dbReference>
<gene>
    <name evidence="2" type="ORF">DSM101010T_23330</name>
</gene>
<comment type="caution">
    <text evidence="2">The sequence shown here is derived from an EMBL/GenBank/DDBJ whole genome shotgun (WGS) entry which is preliminary data.</text>
</comment>
<reference evidence="2 3" key="1">
    <citation type="submission" date="2020-05" db="EMBL/GenBank/DDBJ databases">
        <title>Draft genome sequence of Desulfovibrio sp. strain HN2T.</title>
        <authorList>
            <person name="Ueno A."/>
            <person name="Tamazawa S."/>
            <person name="Tamamura S."/>
            <person name="Murakami T."/>
            <person name="Kiyama T."/>
            <person name="Inomata H."/>
            <person name="Amano Y."/>
            <person name="Miyakawa K."/>
            <person name="Tamaki H."/>
            <person name="Naganuma T."/>
            <person name="Kaneko K."/>
        </authorList>
    </citation>
    <scope>NUCLEOTIDE SEQUENCE [LARGE SCALE GENOMIC DNA]</scope>
    <source>
        <strain evidence="2 3">HN2</strain>
    </source>
</reference>
<organism evidence="2 3">
    <name type="scientific">Desulfovibrio subterraneus</name>
    <dbReference type="NCBI Taxonomy" id="2718620"/>
    <lineage>
        <taxon>Bacteria</taxon>
        <taxon>Pseudomonadati</taxon>
        <taxon>Thermodesulfobacteriota</taxon>
        <taxon>Desulfovibrionia</taxon>
        <taxon>Desulfovibrionales</taxon>
        <taxon>Desulfovibrionaceae</taxon>
        <taxon>Desulfovibrio</taxon>
    </lineage>
</organism>